<dbReference type="AlphaFoldDB" id="A0A8G2EW98"/>
<evidence type="ECO:0000259" key="2">
    <source>
        <dbReference type="Pfam" id="PF00149"/>
    </source>
</evidence>
<gene>
    <name evidence="3" type="ORF">SAMN05660686_03631</name>
</gene>
<dbReference type="CDD" id="cd00840">
    <property type="entry name" value="MPP_Mre11_N"/>
    <property type="match status" value="1"/>
</dbReference>
<organism evidence="3 4">
    <name type="scientific">Thalassobaculum litoreum DSM 18839</name>
    <dbReference type="NCBI Taxonomy" id="1123362"/>
    <lineage>
        <taxon>Bacteria</taxon>
        <taxon>Pseudomonadati</taxon>
        <taxon>Pseudomonadota</taxon>
        <taxon>Alphaproteobacteria</taxon>
        <taxon>Rhodospirillales</taxon>
        <taxon>Thalassobaculaceae</taxon>
        <taxon>Thalassobaculum</taxon>
    </lineage>
</organism>
<accession>A0A8G2EW98</accession>
<dbReference type="PANTHER" id="PTHR30337">
    <property type="entry name" value="COMPONENT OF ATP-DEPENDENT DSDNA EXONUCLEASE"/>
    <property type="match status" value="1"/>
</dbReference>
<dbReference type="SUPFAM" id="SSF56300">
    <property type="entry name" value="Metallo-dependent phosphatases"/>
    <property type="match status" value="1"/>
</dbReference>
<dbReference type="EMBL" id="FNBW01000011">
    <property type="protein sequence ID" value="SDG17880.1"/>
    <property type="molecule type" value="Genomic_DNA"/>
</dbReference>
<dbReference type="Pfam" id="PF00149">
    <property type="entry name" value="Metallophos"/>
    <property type="match status" value="1"/>
</dbReference>
<protein>
    <submittedName>
        <fullName evidence="3">DNA repair exonuclease SbcCD nuclease subunit</fullName>
    </submittedName>
</protein>
<dbReference type="OrthoDB" id="9773856at2"/>
<dbReference type="GO" id="GO:0004527">
    <property type="term" value="F:exonuclease activity"/>
    <property type="evidence" value="ECO:0007669"/>
    <property type="project" value="UniProtKB-KW"/>
</dbReference>
<dbReference type="PANTHER" id="PTHR30337:SF7">
    <property type="entry name" value="PHOSPHOESTERASE"/>
    <property type="match status" value="1"/>
</dbReference>
<sequence>MFRFIHTADLHLDSPLKALRRRNADLAETIGVATRTAFERIIDKAIEEKVDALLIAGDLYDGSTREMSTGLYLADSIRRLSEAGVHTLVIYGNHDAESVVKPPFPDTDLLTVFKSKPDTVRFDEHQVAVHGASFKDAKVPDDMSPDYPDPISGWVNIAMLHTSLGGYAAHGDYAPTTAAKLTDKGYDYWALGHVHKIDVVQKADQGKPWIIYPGIPQGRDMGETGPGQAVLGTVDNGKITIEWFDTSPVVLERVAIDMMAAETLDDVRSDVGRMAQEAVSASASAARRDAHTIVRLEITAPARLSSGLRRFQDELLDLVQTNIAARSDRVAIEKISVVRSAMDSRGGDIPATDVESSLNDETLADLLQLVASEAAGDVDLVSAVSKDFEGLLAKLPADIRNDPGLLNAITDLNPETSGDVSDWFATVAGEAASTLLEDVAENGHGEIR</sequence>
<dbReference type="InterPro" id="IPR041796">
    <property type="entry name" value="Mre11_N"/>
</dbReference>
<dbReference type="Gene3D" id="3.60.21.10">
    <property type="match status" value="1"/>
</dbReference>
<dbReference type="RefSeq" id="WP_093152533.1">
    <property type="nucleotide sequence ID" value="NZ_FNBW01000011.1"/>
</dbReference>
<evidence type="ECO:0000313" key="4">
    <source>
        <dbReference type="Proteomes" id="UP000198615"/>
    </source>
</evidence>
<dbReference type="InterPro" id="IPR004843">
    <property type="entry name" value="Calcineurin-like_PHP"/>
</dbReference>
<keyword evidence="3" id="KW-0540">Nuclease</keyword>
<dbReference type="InterPro" id="IPR029052">
    <property type="entry name" value="Metallo-depent_PP-like"/>
</dbReference>
<comment type="caution">
    <text evidence="3">The sequence shown here is derived from an EMBL/GenBank/DDBJ whole genome shotgun (WGS) entry which is preliminary data.</text>
</comment>
<evidence type="ECO:0000313" key="3">
    <source>
        <dbReference type="EMBL" id="SDG17880.1"/>
    </source>
</evidence>
<evidence type="ECO:0000256" key="1">
    <source>
        <dbReference type="ARBA" id="ARBA00022801"/>
    </source>
</evidence>
<proteinExistence type="predicted"/>
<keyword evidence="4" id="KW-1185">Reference proteome</keyword>
<name>A0A8G2EW98_9PROT</name>
<dbReference type="Proteomes" id="UP000198615">
    <property type="component" value="Unassembled WGS sequence"/>
</dbReference>
<keyword evidence="1" id="KW-0378">Hydrolase</keyword>
<feature type="domain" description="Calcineurin-like phosphoesterase" evidence="2">
    <location>
        <begin position="2"/>
        <end position="196"/>
    </location>
</feature>
<reference evidence="3 4" key="1">
    <citation type="submission" date="2016-10" db="EMBL/GenBank/DDBJ databases">
        <authorList>
            <person name="Varghese N."/>
            <person name="Submissions S."/>
        </authorList>
    </citation>
    <scope>NUCLEOTIDE SEQUENCE [LARGE SCALE GENOMIC DNA]</scope>
    <source>
        <strain evidence="3 4">DSM 18839</strain>
    </source>
</reference>
<keyword evidence="3" id="KW-0269">Exonuclease</keyword>
<dbReference type="InterPro" id="IPR050535">
    <property type="entry name" value="DNA_Repair-Maintenance_Comp"/>
</dbReference>